<reference evidence="2" key="1">
    <citation type="journal article" date="2015" name="Nature">
        <title>Complex archaea that bridge the gap between prokaryotes and eukaryotes.</title>
        <authorList>
            <person name="Spang A."/>
            <person name="Saw J.H."/>
            <person name="Jorgensen S.L."/>
            <person name="Zaremba-Niedzwiedzka K."/>
            <person name="Martijn J."/>
            <person name="Lind A.E."/>
            <person name="van Eijk R."/>
            <person name="Schleper C."/>
            <person name="Guy L."/>
            <person name="Ettema T.J."/>
        </authorList>
    </citation>
    <scope>NUCLEOTIDE SEQUENCE</scope>
</reference>
<comment type="caution">
    <text evidence="2">The sequence shown here is derived from an EMBL/GenBank/DDBJ whole genome shotgun (WGS) entry which is preliminary data.</text>
</comment>
<sequence>IVITVPFITKATAQKVCDRFIKYGLQSPPLRDNENKLKEEGNENLP</sequence>
<accession>A0A0F9I9J9</accession>
<dbReference type="AlphaFoldDB" id="A0A0F9I9J9"/>
<gene>
    <name evidence="2" type="ORF">LCGC14_1904230</name>
</gene>
<proteinExistence type="predicted"/>
<dbReference type="EMBL" id="LAZR01019993">
    <property type="protein sequence ID" value="KKL90490.1"/>
    <property type="molecule type" value="Genomic_DNA"/>
</dbReference>
<feature type="compositionally biased region" description="Basic and acidic residues" evidence="1">
    <location>
        <begin position="31"/>
        <end position="46"/>
    </location>
</feature>
<protein>
    <submittedName>
        <fullName evidence="2">Uncharacterized protein</fullName>
    </submittedName>
</protein>
<feature type="non-terminal residue" evidence="2">
    <location>
        <position position="1"/>
    </location>
</feature>
<name>A0A0F9I9J9_9ZZZZ</name>
<organism evidence="2">
    <name type="scientific">marine sediment metagenome</name>
    <dbReference type="NCBI Taxonomy" id="412755"/>
    <lineage>
        <taxon>unclassified sequences</taxon>
        <taxon>metagenomes</taxon>
        <taxon>ecological metagenomes</taxon>
    </lineage>
</organism>
<evidence type="ECO:0000313" key="2">
    <source>
        <dbReference type="EMBL" id="KKL90490.1"/>
    </source>
</evidence>
<feature type="region of interest" description="Disordered" evidence="1">
    <location>
        <begin position="26"/>
        <end position="46"/>
    </location>
</feature>
<evidence type="ECO:0000256" key="1">
    <source>
        <dbReference type="SAM" id="MobiDB-lite"/>
    </source>
</evidence>